<dbReference type="InterPro" id="IPR050861">
    <property type="entry name" value="Dihydroxyacetone_Kinase"/>
</dbReference>
<dbReference type="RefSeq" id="WP_369017913.1">
    <property type="nucleotide sequence ID" value="NZ_CP121689.1"/>
</dbReference>
<dbReference type="Gene3D" id="1.25.40.340">
    <property type="match status" value="1"/>
</dbReference>
<sequence length="215" mass="23599">MTMEKIPFEKIKEAFSKVVENLEKNRQYLNDLDSPIGDSDHGESVCNAFQKVKEAVDKFPADRRDIGALLQEAGKAIIFSGGAAMGPLYGTAFMDAGKAVVGKEELNKEDVLAMWKAFAQGIQRRGQVQPGEKTMYDTIYPSLQAMEKAFSEGKSLQEMLQEAIKAAKAGMESTKDMLSKRGRSSRLGERSIGHIDPGAASSYFIIEAFFGSLIE</sequence>
<dbReference type="InterPro" id="IPR012737">
    <property type="entry name" value="DhaK_L_YcgS"/>
</dbReference>
<keyword evidence="5" id="KW-1185">Reference proteome</keyword>
<dbReference type="EMBL" id="CP121689">
    <property type="protein sequence ID" value="WZL75763.1"/>
    <property type="molecule type" value="Genomic_DNA"/>
</dbReference>
<reference evidence="4 5" key="1">
    <citation type="submission" date="2023-03" db="EMBL/GenBank/DDBJ databases">
        <title>Novel Species.</title>
        <authorList>
            <person name="Ma S."/>
        </authorList>
    </citation>
    <scope>NUCLEOTIDE SEQUENCE [LARGE SCALE GENOMIC DNA]</scope>
    <source>
        <strain evidence="4 5">B11</strain>
    </source>
</reference>
<evidence type="ECO:0000256" key="1">
    <source>
        <dbReference type="ARBA" id="ARBA00022679"/>
    </source>
</evidence>
<gene>
    <name evidence="4" type="primary">dhaL</name>
    <name evidence="4" type="ORF">QBE54_09255</name>
</gene>
<protein>
    <submittedName>
        <fullName evidence="4">Dihydroxyacetone kinase subunit DhaL</fullName>
    </submittedName>
</protein>
<evidence type="ECO:0000313" key="4">
    <source>
        <dbReference type="EMBL" id="WZL75763.1"/>
    </source>
</evidence>
<evidence type="ECO:0000256" key="2">
    <source>
        <dbReference type="ARBA" id="ARBA00022777"/>
    </source>
</evidence>
<dbReference type="NCBIfam" id="TIGR02365">
    <property type="entry name" value="dha_L_ycgS"/>
    <property type="match status" value="1"/>
</dbReference>
<dbReference type="Proteomes" id="UP001461341">
    <property type="component" value="Chromosome"/>
</dbReference>
<dbReference type="InterPro" id="IPR036117">
    <property type="entry name" value="DhaL_dom_sf"/>
</dbReference>
<keyword evidence="2 4" id="KW-0418">Kinase</keyword>
<dbReference type="Pfam" id="PF02734">
    <property type="entry name" value="Dak2"/>
    <property type="match status" value="1"/>
</dbReference>
<dbReference type="InterPro" id="IPR004007">
    <property type="entry name" value="DhaL_dom"/>
</dbReference>
<feature type="domain" description="DhaL" evidence="3">
    <location>
        <begin position="9"/>
        <end position="211"/>
    </location>
</feature>
<dbReference type="PANTHER" id="PTHR28629:SF4">
    <property type="entry name" value="TRIOKINASE_FMN CYCLASE"/>
    <property type="match status" value="1"/>
</dbReference>
<dbReference type="SMART" id="SM01120">
    <property type="entry name" value="Dak2"/>
    <property type="match status" value="1"/>
</dbReference>
<keyword evidence="1" id="KW-0808">Transferase</keyword>
<dbReference type="SUPFAM" id="SSF101473">
    <property type="entry name" value="DhaL-like"/>
    <property type="match status" value="1"/>
</dbReference>
<evidence type="ECO:0000313" key="5">
    <source>
        <dbReference type="Proteomes" id="UP001461341"/>
    </source>
</evidence>
<dbReference type="PROSITE" id="PS51480">
    <property type="entry name" value="DHAL"/>
    <property type="match status" value="1"/>
</dbReference>
<dbReference type="PANTHER" id="PTHR28629">
    <property type="entry name" value="TRIOKINASE/FMN CYCLASE"/>
    <property type="match status" value="1"/>
</dbReference>
<evidence type="ECO:0000259" key="3">
    <source>
        <dbReference type="PROSITE" id="PS51480"/>
    </source>
</evidence>
<organism evidence="4 5">
    <name type="scientific">Thermatribacter velox</name>
    <dbReference type="NCBI Taxonomy" id="3039681"/>
    <lineage>
        <taxon>Bacteria</taxon>
        <taxon>Pseudomonadati</taxon>
        <taxon>Atribacterota</taxon>
        <taxon>Atribacteria</taxon>
        <taxon>Atribacterales</taxon>
        <taxon>Thermatribacteraceae</taxon>
        <taxon>Thermatribacter</taxon>
    </lineage>
</organism>
<accession>A0ABZ2YBU5</accession>
<dbReference type="GO" id="GO:0016301">
    <property type="term" value="F:kinase activity"/>
    <property type="evidence" value="ECO:0007669"/>
    <property type="project" value="UniProtKB-KW"/>
</dbReference>
<proteinExistence type="predicted"/>
<name>A0ABZ2YBU5_9BACT</name>